<dbReference type="Gene3D" id="1.20.1270.180">
    <property type="match status" value="1"/>
</dbReference>
<proteinExistence type="predicted"/>
<gene>
    <name evidence="3" type="ORF">D1114_15685</name>
</gene>
<protein>
    <submittedName>
        <fullName evidence="3">DUF1311 domain-containing protein</fullName>
    </submittedName>
</protein>
<dbReference type="InterPro" id="IPR009739">
    <property type="entry name" value="LprI-like_N"/>
</dbReference>
<dbReference type="Proteomes" id="UP000266305">
    <property type="component" value="Unassembled WGS sequence"/>
</dbReference>
<comment type="caution">
    <text evidence="3">The sequence shown here is derived from an EMBL/GenBank/DDBJ whole genome shotgun (WGS) entry which is preliminary data.</text>
</comment>
<feature type="domain" description="Lysozyme inhibitor LprI-like N-terminal" evidence="2">
    <location>
        <begin position="55"/>
        <end position="159"/>
    </location>
</feature>
<sequence length="170" mass="18961">MFRLRLLLMLLPLCAPVAASAQPIPFHPDRTLDCLSDKKTATEGAACIGLAADLCRRETRGATEVEEAACVAAEANWWRDRMTAAYEAAQKEAKLRDVEFAKAISQGAPRMTDDLAAMQQAWTDWSEKRCFFEAARRRGKPDRMVVASDCLMRRTAEEALLLEEAAGRKR</sequence>
<keyword evidence="1" id="KW-0732">Signal</keyword>
<name>A0AAX1UI94_CERSP</name>
<evidence type="ECO:0000256" key="1">
    <source>
        <dbReference type="SAM" id="SignalP"/>
    </source>
</evidence>
<dbReference type="RefSeq" id="WP_002723960.1">
    <property type="nucleotide sequence ID" value="NZ_CM125965.1"/>
</dbReference>
<accession>A0AAX1UI94</accession>
<dbReference type="AlphaFoldDB" id="A0AAX1UI94"/>
<feature type="signal peptide" evidence="1">
    <location>
        <begin position="1"/>
        <end position="21"/>
    </location>
</feature>
<feature type="chain" id="PRO_5043701790" evidence="1">
    <location>
        <begin position="22"/>
        <end position="170"/>
    </location>
</feature>
<organism evidence="3 4">
    <name type="scientific">Cereibacter sphaeroides</name>
    <name type="common">Rhodobacter sphaeroides</name>
    <dbReference type="NCBI Taxonomy" id="1063"/>
    <lineage>
        <taxon>Bacteria</taxon>
        <taxon>Pseudomonadati</taxon>
        <taxon>Pseudomonadota</taxon>
        <taxon>Alphaproteobacteria</taxon>
        <taxon>Rhodobacterales</taxon>
        <taxon>Paracoccaceae</taxon>
        <taxon>Cereibacter</taxon>
    </lineage>
</organism>
<dbReference type="Pfam" id="PF07007">
    <property type="entry name" value="LprI"/>
    <property type="match status" value="1"/>
</dbReference>
<evidence type="ECO:0000313" key="4">
    <source>
        <dbReference type="Proteomes" id="UP000266305"/>
    </source>
</evidence>
<evidence type="ECO:0000259" key="2">
    <source>
        <dbReference type="Pfam" id="PF07007"/>
    </source>
</evidence>
<dbReference type="EMBL" id="QWGP01000019">
    <property type="protein sequence ID" value="RHZ93093.1"/>
    <property type="molecule type" value="Genomic_DNA"/>
</dbReference>
<reference evidence="3 4" key="1">
    <citation type="submission" date="2018-08" db="EMBL/GenBank/DDBJ databases">
        <title>Draft genome sequence of Rhodobacter sphaeroides FY.</title>
        <authorList>
            <person name="Rayyan A."/>
            <person name="Meyer T.E."/>
            <person name="Kyndt J.A."/>
        </authorList>
    </citation>
    <scope>NUCLEOTIDE SEQUENCE [LARGE SCALE GENOMIC DNA]</scope>
    <source>
        <strain evidence="3 4">FY</strain>
    </source>
</reference>
<evidence type="ECO:0000313" key="3">
    <source>
        <dbReference type="EMBL" id="RHZ93093.1"/>
    </source>
</evidence>